<organism evidence="2">
    <name type="scientific">Anopheles darlingi</name>
    <name type="common">Mosquito</name>
    <dbReference type="NCBI Taxonomy" id="43151"/>
    <lineage>
        <taxon>Eukaryota</taxon>
        <taxon>Metazoa</taxon>
        <taxon>Ecdysozoa</taxon>
        <taxon>Arthropoda</taxon>
        <taxon>Hexapoda</taxon>
        <taxon>Insecta</taxon>
        <taxon>Pterygota</taxon>
        <taxon>Neoptera</taxon>
        <taxon>Endopterygota</taxon>
        <taxon>Diptera</taxon>
        <taxon>Nematocera</taxon>
        <taxon>Culicoidea</taxon>
        <taxon>Culicidae</taxon>
        <taxon>Anophelinae</taxon>
        <taxon>Anopheles</taxon>
    </lineage>
</organism>
<dbReference type="AlphaFoldDB" id="A0A2M4DGJ7"/>
<evidence type="ECO:0000256" key="1">
    <source>
        <dbReference type="SAM" id="SignalP"/>
    </source>
</evidence>
<feature type="chain" id="PRO_5014818147" evidence="1">
    <location>
        <begin position="22"/>
        <end position="73"/>
    </location>
</feature>
<evidence type="ECO:0000313" key="2">
    <source>
        <dbReference type="EMBL" id="MBW76663.1"/>
    </source>
</evidence>
<accession>A0A2M4DGJ7</accession>
<name>A0A2M4DGJ7_ANODA</name>
<proteinExistence type="predicted"/>
<keyword evidence="1" id="KW-0732">Signal</keyword>
<feature type="signal peptide" evidence="1">
    <location>
        <begin position="1"/>
        <end position="21"/>
    </location>
</feature>
<dbReference type="EMBL" id="GGFL01012485">
    <property type="protein sequence ID" value="MBW76663.1"/>
    <property type="molecule type" value="Transcribed_RNA"/>
</dbReference>
<reference evidence="2" key="1">
    <citation type="submission" date="2018-01" db="EMBL/GenBank/DDBJ databases">
        <title>An insight into the sialome of Amazonian anophelines.</title>
        <authorList>
            <person name="Ribeiro J.M."/>
            <person name="Scarpassa V."/>
            <person name="Calvo E."/>
        </authorList>
    </citation>
    <scope>NUCLEOTIDE SEQUENCE</scope>
</reference>
<protein>
    <submittedName>
        <fullName evidence="2">Putative secreted protein</fullName>
    </submittedName>
</protein>
<sequence length="73" mass="8004">MLVVVVVVVAVFCLFLGPRRGTSGLFRNQYSTHFTQCSRRRFFLGDVSPQGSGTSSTAAALLLHSNFPQKRGE</sequence>